<accession>A0A495A5Y9</accession>
<dbReference type="RefSeq" id="WP_121031023.1">
    <property type="nucleotide sequence ID" value="NZ_PNJG02000002.1"/>
</dbReference>
<feature type="domain" description="DUF1541" evidence="3">
    <location>
        <begin position="152"/>
        <end position="200"/>
    </location>
</feature>
<evidence type="ECO:0000313" key="5">
    <source>
        <dbReference type="Proteomes" id="UP000249516"/>
    </source>
</evidence>
<dbReference type="PROSITE" id="PS51257">
    <property type="entry name" value="PROKAR_LIPOPROTEIN"/>
    <property type="match status" value="1"/>
</dbReference>
<reference evidence="4 5" key="1">
    <citation type="submission" date="2018-10" db="EMBL/GenBank/DDBJ databases">
        <title>Kocuria tytouropygialis sp. nov., isolated from the uropygial gland of an American barn owl (Tyto furcata).</title>
        <authorList>
            <person name="Braun M.S."/>
            <person name="Wang E."/>
            <person name="Zimmermann S."/>
            <person name="Wagner H."/>
            <person name="Wink M."/>
        </authorList>
    </citation>
    <scope>NUCLEOTIDE SEQUENCE [LARGE SCALE GENOMIC DNA]</scope>
    <source>
        <strain evidence="4 5">442</strain>
    </source>
</reference>
<keyword evidence="5" id="KW-1185">Reference proteome</keyword>
<name>A0A495A5Y9_9MICC</name>
<dbReference type="Proteomes" id="UP000249516">
    <property type="component" value="Unassembled WGS sequence"/>
</dbReference>
<keyword evidence="2" id="KW-0732">Signal</keyword>
<comment type="caution">
    <text evidence="4">The sequence shown here is derived from an EMBL/GenBank/DDBJ whole genome shotgun (WGS) entry which is preliminary data.</text>
</comment>
<feature type="chain" id="PRO_5038451481" evidence="2">
    <location>
        <begin position="20"/>
        <end position="207"/>
    </location>
</feature>
<feature type="region of interest" description="Disordered" evidence="1">
    <location>
        <begin position="24"/>
        <end position="88"/>
    </location>
</feature>
<protein>
    <submittedName>
        <fullName evidence="4">DUF1541 domain-containing protein</fullName>
    </submittedName>
</protein>
<organism evidence="4 5">
    <name type="scientific">Kocuria tytonis</name>
    <dbReference type="NCBI Taxonomy" id="2054280"/>
    <lineage>
        <taxon>Bacteria</taxon>
        <taxon>Bacillati</taxon>
        <taxon>Actinomycetota</taxon>
        <taxon>Actinomycetes</taxon>
        <taxon>Micrococcales</taxon>
        <taxon>Micrococcaceae</taxon>
        <taxon>Kocuria</taxon>
    </lineage>
</organism>
<gene>
    <name evidence="4" type="ORF">C1C97_007695</name>
</gene>
<evidence type="ECO:0000259" key="3">
    <source>
        <dbReference type="Pfam" id="PF07563"/>
    </source>
</evidence>
<feature type="domain" description="DUF1541" evidence="3">
    <location>
        <begin position="87"/>
        <end position="138"/>
    </location>
</feature>
<feature type="compositionally biased region" description="Low complexity" evidence="1">
    <location>
        <begin position="24"/>
        <end position="54"/>
    </location>
</feature>
<dbReference type="Pfam" id="PF07563">
    <property type="entry name" value="DUF1541"/>
    <property type="match status" value="2"/>
</dbReference>
<feature type="signal peptide" evidence="2">
    <location>
        <begin position="1"/>
        <end position="19"/>
    </location>
</feature>
<dbReference type="EMBL" id="PNJG02000002">
    <property type="protein sequence ID" value="RKQ35130.1"/>
    <property type="molecule type" value="Genomic_DNA"/>
</dbReference>
<evidence type="ECO:0000256" key="2">
    <source>
        <dbReference type="SAM" id="SignalP"/>
    </source>
</evidence>
<dbReference type="Gene3D" id="2.30.30.1210">
    <property type="entry name" value="Domain of unknown function DUF1541"/>
    <property type="match status" value="1"/>
</dbReference>
<dbReference type="AlphaFoldDB" id="A0A495A5Y9"/>
<sequence>MKRTTTLASLALASTLALTACGGTDADNTSTPPATASTPTTATSDASPTDTTPSHSEGMGGMGHQHDSHGGPAPEGIEPATDPTYPVGTTVTLTADHMPGMQGAEATITGAFDTTTYSVTYTPTTGGEPVTDHRWVVHEELQDPGQPPLQEGTQVVLEADHMAGMQGAEATIEDSTDETVYMVDIVIDGMEMTNHKWVVESEIQPAQ</sequence>
<dbReference type="InterPro" id="IPR011438">
    <property type="entry name" value="DUF1541"/>
</dbReference>
<dbReference type="OrthoDB" id="1701949at2"/>
<proteinExistence type="predicted"/>
<evidence type="ECO:0000313" key="4">
    <source>
        <dbReference type="EMBL" id="RKQ35130.1"/>
    </source>
</evidence>
<evidence type="ECO:0000256" key="1">
    <source>
        <dbReference type="SAM" id="MobiDB-lite"/>
    </source>
</evidence>